<sequence>MLFIETPIFTEDVKEFFSDEEYQLFQQYLADNPTEGDVIPHTGGLRKIRWILPGKGKGKRGGARVIYYHVGATDNIRLLLLYAKGIKDDLSPAEKRVLRHLNENW</sequence>
<dbReference type="InterPro" id="IPR009387">
    <property type="entry name" value="HigB-2"/>
</dbReference>
<reference evidence="1 2" key="1">
    <citation type="submission" date="2020-12" db="EMBL/GenBank/DDBJ databases">
        <authorList>
            <person name="Mcmullen J.G."/>
        </authorList>
    </citation>
    <scope>NUCLEOTIDE SEQUENCE [LARGE SCALE GENOMIC DNA]</scope>
    <source>
        <strain evidence="1 2">JGM97</strain>
    </source>
</reference>
<evidence type="ECO:0000313" key="2">
    <source>
        <dbReference type="Proteomes" id="UP000680634"/>
    </source>
</evidence>
<reference evidence="2" key="2">
    <citation type="submission" date="2023-07" db="EMBL/GenBank/DDBJ databases">
        <title>Genome-inferred correspondence between phylogeny and metabolic traits in the wild Drosophila gut microbiome.</title>
        <authorList>
            <person name="Bueno E."/>
            <person name="Blow F."/>
            <person name="Douglas A.E."/>
        </authorList>
    </citation>
    <scope>NUCLEOTIDE SEQUENCE [LARGE SCALE GENOMIC DNA]</scope>
    <source>
        <strain evidence="2">JGM97</strain>
    </source>
</reference>
<dbReference type="RefSeq" id="WP_072928381.1">
    <property type="nucleotide sequence ID" value="NZ_FQXW01000005.1"/>
</dbReference>
<name>A0ABS5JC96_9GAMM</name>
<gene>
    <name evidence="1" type="ORF">JK232_01640</name>
</gene>
<dbReference type="Proteomes" id="UP000680634">
    <property type="component" value="Unassembled WGS sequence"/>
</dbReference>
<proteinExistence type="predicted"/>
<dbReference type="EMBL" id="JAERKB010000001">
    <property type="protein sequence ID" value="MBS0967589.1"/>
    <property type="molecule type" value="Genomic_DNA"/>
</dbReference>
<dbReference type="PIRSF" id="PIRSF039032">
    <property type="entry name" value="HigB-2"/>
    <property type="match status" value="1"/>
</dbReference>
<comment type="caution">
    <text evidence="1">The sequence shown here is derived from an EMBL/GenBank/DDBJ whole genome shotgun (WGS) entry which is preliminary data.</text>
</comment>
<accession>A0ABS5JC96</accession>
<protein>
    <submittedName>
        <fullName evidence="1">Type II toxin-antitoxin system RelE/ParE family toxin</fullName>
    </submittedName>
</protein>
<evidence type="ECO:0000313" key="1">
    <source>
        <dbReference type="EMBL" id="MBS0967589.1"/>
    </source>
</evidence>
<organism evidence="1 2">
    <name type="scientific">Nissabacter archeti</name>
    <dbReference type="NCBI Taxonomy" id="1917880"/>
    <lineage>
        <taxon>Bacteria</taxon>
        <taxon>Pseudomonadati</taxon>
        <taxon>Pseudomonadota</taxon>
        <taxon>Gammaproteobacteria</taxon>
        <taxon>Enterobacterales</taxon>
        <taxon>Yersiniaceae</taxon>
        <taxon>Nissabacter</taxon>
    </lineage>
</organism>
<keyword evidence="2" id="KW-1185">Reference proteome</keyword>